<name>C4K5V2_HAMD5</name>
<evidence type="ECO:0000256" key="1">
    <source>
        <dbReference type="SAM" id="Phobius"/>
    </source>
</evidence>
<keyword evidence="1" id="KW-0812">Transmembrane</keyword>
<evidence type="ECO:0000313" key="2">
    <source>
        <dbReference type="EMBL" id="ACQ67945.1"/>
    </source>
</evidence>
<dbReference type="KEGG" id="hde:HDEF_1293"/>
<dbReference type="AlphaFoldDB" id="C4K5V2"/>
<gene>
    <name evidence="2" type="ordered locus">HDEF_1293</name>
</gene>
<dbReference type="EMBL" id="CP001277">
    <property type="protein sequence ID" value="ACQ67945.1"/>
    <property type="molecule type" value="Genomic_DNA"/>
</dbReference>
<accession>C4K5V2</accession>
<reference evidence="2 3" key="1">
    <citation type="journal article" date="2009" name="Proc. Natl. Acad. Sci. U.S.A.">
        <title>Hamiltonella defensa, genome evolution of protective bacterial endosymbiont from pathogenic ancestors.</title>
        <authorList>
            <person name="Degnan P.H."/>
            <person name="Yu Y."/>
            <person name="Sisneros N."/>
            <person name="Wing R.A."/>
            <person name="Moran N.A."/>
        </authorList>
    </citation>
    <scope>NUCLEOTIDE SEQUENCE [LARGE SCALE GENOMIC DNA]</scope>
    <source>
        <strain evidence="3">5AT</strain>
    </source>
</reference>
<organism evidence="2 3">
    <name type="scientific">Hamiltonella defensa subsp. Acyrthosiphon pisum (strain 5AT)</name>
    <dbReference type="NCBI Taxonomy" id="572265"/>
    <lineage>
        <taxon>Bacteria</taxon>
        <taxon>Pseudomonadati</taxon>
        <taxon>Pseudomonadota</taxon>
        <taxon>Gammaproteobacteria</taxon>
        <taxon>Enterobacterales</taxon>
        <taxon>Enterobacteriaceae</taxon>
        <taxon>aphid secondary symbionts</taxon>
        <taxon>Candidatus Williamhamiltonella</taxon>
    </lineage>
</organism>
<proteinExistence type="predicted"/>
<evidence type="ECO:0000313" key="3">
    <source>
        <dbReference type="Proteomes" id="UP000002334"/>
    </source>
</evidence>
<keyword evidence="1" id="KW-1133">Transmembrane helix</keyword>
<feature type="transmembrane region" description="Helical" evidence="1">
    <location>
        <begin position="31"/>
        <end position="52"/>
    </location>
</feature>
<dbReference type="STRING" id="572265.HDEF_1293"/>
<keyword evidence="1" id="KW-0472">Membrane</keyword>
<sequence>MKKALNVLILSKITGHNKNQVIVKSHLKYRLLWNFMVFCCLFFNLKISYPFVF</sequence>
<dbReference type="Proteomes" id="UP000002334">
    <property type="component" value="Chromosome"/>
</dbReference>
<protein>
    <submittedName>
        <fullName evidence="2">Uncharacterized protein</fullName>
    </submittedName>
</protein>
<keyword evidence="3" id="KW-1185">Reference proteome</keyword>
<dbReference type="HOGENOM" id="CLU_3062171_0_0_6"/>